<accession>A5BTP4</accession>
<protein>
    <submittedName>
        <fullName evidence="1">Uncharacterized protein</fullName>
    </submittedName>
</protein>
<name>A5BTP4_VITVI</name>
<sequence length="137" mass="15781">MEILELFTSSWGSNSGDAYFPNRNHLIGGLQGENWHLDNKYLRQNNKKRWSQISGSTRENFAGAQNGCEISQMNKMAAKSFRSRRLISQPKADFAALRNWPSAWSDLLPLALTSSFQLRFANRLKHWIVDFPIFETT</sequence>
<reference evidence="1" key="1">
    <citation type="journal article" date="2007" name="PLoS ONE">
        <title>The first genome sequence of an elite grapevine cultivar (Pinot noir Vitis vinifera L.): coping with a highly heterozygous genome.</title>
        <authorList>
            <person name="Velasco R."/>
            <person name="Zharkikh A."/>
            <person name="Troggio M."/>
            <person name="Cartwright D.A."/>
            <person name="Cestaro A."/>
            <person name="Pruss D."/>
            <person name="Pindo M."/>
            <person name="FitzGerald L.M."/>
            <person name="Vezzulli S."/>
            <person name="Reid J."/>
            <person name="Malacarne G."/>
            <person name="Iliev D."/>
            <person name="Coppola G."/>
            <person name="Wardell B."/>
            <person name="Micheletti D."/>
            <person name="Macalma T."/>
            <person name="Facci M."/>
            <person name="Mitchell J.T."/>
            <person name="Perazzolli M."/>
            <person name="Eldredge G."/>
            <person name="Gatto P."/>
            <person name="Oyzerski R."/>
            <person name="Moretto M."/>
            <person name="Gutin N."/>
            <person name="Stefanini M."/>
            <person name="Chen Y."/>
            <person name="Segala C."/>
            <person name="Davenport C."/>
            <person name="Dematte L."/>
            <person name="Mraz A."/>
            <person name="Battilana J."/>
            <person name="Stormo K."/>
            <person name="Costa F."/>
            <person name="Tao Q."/>
            <person name="Si-Ammour A."/>
            <person name="Harkins T."/>
            <person name="Lackey A."/>
            <person name="Perbost C."/>
            <person name="Taillon B."/>
            <person name="Stella A."/>
            <person name="Solovyev V."/>
            <person name="Fawcett J.A."/>
            <person name="Sterck L."/>
            <person name="Vandepoele K."/>
            <person name="Grando S.M."/>
            <person name="Toppo S."/>
            <person name="Moser C."/>
            <person name="Lanchbury J."/>
            <person name="Bogden R."/>
            <person name="Skolnick M."/>
            <person name="Sgaramella V."/>
            <person name="Bhatnagar S.K."/>
            <person name="Fontana P."/>
            <person name="Gutin A."/>
            <person name="Van de Peer Y."/>
            <person name="Salamini F."/>
            <person name="Viola R."/>
        </authorList>
    </citation>
    <scope>NUCLEOTIDE SEQUENCE</scope>
</reference>
<dbReference type="EMBL" id="AM470750">
    <property type="protein sequence ID" value="CAN72690.1"/>
    <property type="molecule type" value="Genomic_DNA"/>
</dbReference>
<dbReference type="AlphaFoldDB" id="A5BTP4"/>
<evidence type="ECO:0000313" key="1">
    <source>
        <dbReference type="EMBL" id="CAN72690.1"/>
    </source>
</evidence>
<proteinExistence type="predicted"/>
<organism evidence="1">
    <name type="scientific">Vitis vinifera</name>
    <name type="common">Grape</name>
    <dbReference type="NCBI Taxonomy" id="29760"/>
    <lineage>
        <taxon>Eukaryota</taxon>
        <taxon>Viridiplantae</taxon>
        <taxon>Streptophyta</taxon>
        <taxon>Embryophyta</taxon>
        <taxon>Tracheophyta</taxon>
        <taxon>Spermatophyta</taxon>
        <taxon>Magnoliopsida</taxon>
        <taxon>eudicotyledons</taxon>
        <taxon>Gunneridae</taxon>
        <taxon>Pentapetalae</taxon>
        <taxon>rosids</taxon>
        <taxon>Vitales</taxon>
        <taxon>Vitaceae</taxon>
        <taxon>Viteae</taxon>
        <taxon>Vitis</taxon>
    </lineage>
</organism>
<gene>
    <name evidence="1" type="ORF">VITISV_000394</name>
</gene>